<organism evidence="11 12">
    <name type="scientific">Dipteronia sinensis</name>
    <dbReference type="NCBI Taxonomy" id="43782"/>
    <lineage>
        <taxon>Eukaryota</taxon>
        <taxon>Viridiplantae</taxon>
        <taxon>Streptophyta</taxon>
        <taxon>Embryophyta</taxon>
        <taxon>Tracheophyta</taxon>
        <taxon>Spermatophyta</taxon>
        <taxon>Magnoliopsida</taxon>
        <taxon>eudicotyledons</taxon>
        <taxon>Gunneridae</taxon>
        <taxon>Pentapetalae</taxon>
        <taxon>rosids</taxon>
        <taxon>malvids</taxon>
        <taxon>Sapindales</taxon>
        <taxon>Sapindaceae</taxon>
        <taxon>Hippocastanoideae</taxon>
        <taxon>Acereae</taxon>
        <taxon>Dipteronia</taxon>
    </lineage>
</organism>
<dbReference type="PROSITE" id="PS50222">
    <property type="entry name" value="EF_HAND_2"/>
    <property type="match status" value="1"/>
</dbReference>
<keyword evidence="3" id="KW-0050">Antiport</keyword>
<accession>A0AAE0ABL7</accession>
<reference evidence="11" key="1">
    <citation type="journal article" date="2023" name="Plant J.">
        <title>Genome sequences and population genomics provide insights into the demographic history, inbreeding, and mutation load of two 'living fossil' tree species of Dipteronia.</title>
        <authorList>
            <person name="Feng Y."/>
            <person name="Comes H.P."/>
            <person name="Chen J."/>
            <person name="Zhu S."/>
            <person name="Lu R."/>
            <person name="Zhang X."/>
            <person name="Li P."/>
            <person name="Qiu J."/>
            <person name="Olsen K.M."/>
            <person name="Qiu Y."/>
        </authorList>
    </citation>
    <scope>NUCLEOTIDE SEQUENCE</scope>
    <source>
        <strain evidence="11">NBL</strain>
    </source>
</reference>
<keyword evidence="6" id="KW-0406">Ion transport</keyword>
<comment type="subcellular location">
    <subcellularLocation>
        <location evidence="1">Endomembrane system</location>
        <topology evidence="1">Multi-pass membrane protein</topology>
    </subcellularLocation>
</comment>
<keyword evidence="4 8" id="KW-0812">Transmembrane</keyword>
<feature type="transmembrane region" description="Helical" evidence="8">
    <location>
        <begin position="232"/>
        <end position="251"/>
    </location>
</feature>
<keyword evidence="2" id="KW-0813">Transport</keyword>
<evidence type="ECO:0000256" key="8">
    <source>
        <dbReference type="SAM" id="Phobius"/>
    </source>
</evidence>
<dbReference type="GO" id="GO:0016020">
    <property type="term" value="C:membrane"/>
    <property type="evidence" value="ECO:0007669"/>
    <property type="project" value="InterPro"/>
</dbReference>
<evidence type="ECO:0000256" key="2">
    <source>
        <dbReference type="ARBA" id="ARBA00022448"/>
    </source>
</evidence>
<feature type="signal peptide" evidence="9">
    <location>
        <begin position="1"/>
        <end position="20"/>
    </location>
</feature>
<dbReference type="PANTHER" id="PTHR31503:SF80">
    <property type="entry name" value="EF-HAND DOMAIN-CONTAINING PROTEIN"/>
    <property type="match status" value="1"/>
</dbReference>
<evidence type="ECO:0000259" key="10">
    <source>
        <dbReference type="PROSITE" id="PS50222"/>
    </source>
</evidence>
<feature type="transmembrane region" description="Helical" evidence="8">
    <location>
        <begin position="99"/>
        <end position="123"/>
    </location>
</feature>
<dbReference type="SUPFAM" id="SSF47473">
    <property type="entry name" value="EF-hand"/>
    <property type="match status" value="1"/>
</dbReference>
<feature type="chain" id="PRO_5041992610" description="EF-hand domain-containing protein" evidence="9">
    <location>
        <begin position="21"/>
        <end position="555"/>
    </location>
</feature>
<keyword evidence="7 8" id="KW-0472">Membrane</keyword>
<comment type="caution">
    <text evidence="11">The sequence shown here is derived from an EMBL/GenBank/DDBJ whole genome shotgun (WGS) entry which is preliminary data.</text>
</comment>
<evidence type="ECO:0000256" key="7">
    <source>
        <dbReference type="ARBA" id="ARBA00023136"/>
    </source>
</evidence>
<keyword evidence="9" id="KW-0732">Signal</keyword>
<evidence type="ECO:0000256" key="4">
    <source>
        <dbReference type="ARBA" id="ARBA00022692"/>
    </source>
</evidence>
<evidence type="ECO:0000313" key="12">
    <source>
        <dbReference type="Proteomes" id="UP001281410"/>
    </source>
</evidence>
<dbReference type="InterPro" id="IPR002048">
    <property type="entry name" value="EF_hand_dom"/>
</dbReference>
<evidence type="ECO:0000256" key="9">
    <source>
        <dbReference type="SAM" id="SignalP"/>
    </source>
</evidence>
<evidence type="ECO:0000256" key="3">
    <source>
        <dbReference type="ARBA" id="ARBA00022449"/>
    </source>
</evidence>
<dbReference type="CDD" id="cd00051">
    <property type="entry name" value="EFh"/>
    <property type="match status" value="1"/>
</dbReference>
<dbReference type="Proteomes" id="UP001281410">
    <property type="component" value="Unassembled WGS sequence"/>
</dbReference>
<feature type="transmembrane region" description="Helical" evidence="8">
    <location>
        <begin position="396"/>
        <end position="417"/>
    </location>
</feature>
<dbReference type="PANTHER" id="PTHR31503">
    <property type="entry name" value="VACUOLAR CALCIUM ION TRANSPORTER"/>
    <property type="match status" value="1"/>
</dbReference>
<feature type="domain" description="EF-hand" evidence="10">
    <location>
        <begin position="286"/>
        <end position="321"/>
    </location>
</feature>
<dbReference type="GO" id="GO:0006874">
    <property type="term" value="P:intracellular calcium ion homeostasis"/>
    <property type="evidence" value="ECO:0007669"/>
    <property type="project" value="TreeGrafter"/>
</dbReference>
<evidence type="ECO:0000256" key="1">
    <source>
        <dbReference type="ARBA" id="ARBA00004127"/>
    </source>
</evidence>
<dbReference type="AlphaFoldDB" id="A0AAE0ABL7"/>
<keyword evidence="12" id="KW-1185">Reference proteome</keyword>
<dbReference type="GO" id="GO:0005509">
    <property type="term" value="F:calcium ion binding"/>
    <property type="evidence" value="ECO:0007669"/>
    <property type="project" value="InterPro"/>
</dbReference>
<evidence type="ECO:0000313" key="11">
    <source>
        <dbReference type="EMBL" id="KAK3207018.1"/>
    </source>
</evidence>
<feature type="transmembrane region" description="Helical" evidence="8">
    <location>
        <begin position="474"/>
        <end position="495"/>
    </location>
</feature>
<dbReference type="GO" id="GO:0015369">
    <property type="term" value="F:calcium:proton antiporter activity"/>
    <property type="evidence" value="ECO:0007669"/>
    <property type="project" value="TreeGrafter"/>
</dbReference>
<proteinExistence type="predicted"/>
<keyword evidence="5 8" id="KW-1133">Transmembrane helix</keyword>
<feature type="transmembrane region" description="Helical" evidence="8">
    <location>
        <begin position="429"/>
        <end position="447"/>
    </location>
</feature>
<feature type="transmembrane region" description="Helical" evidence="8">
    <location>
        <begin position="502"/>
        <end position="522"/>
    </location>
</feature>
<sequence>MSRAALVFLLVLMMIYHGSCSSSHSNLISDGMVQATIKSPIQELDDLGATSVTCEPIYGFLPCTTELWGQLFLVIVYEYLLSLSEQYISSGSNLFFEMFGTGIFGASLFHVLGIFPQLILVLVSGVSGDSETVETIATMDMALLAGSTIFSLTITWGSVVAFGNYDLSLSHDTSSTSSNLDTNKNKPFTLTGYGVKTDAETKYTARIMLVSMIPFLLLQLAKVIHSPTGTRLIVLVSLIITLVLLITYWTYQIFEPWIQNRRLEYLLNKHVQKKLLRSLLTSDNRPNISLIEGLFRKIDKNKDTYISNDELRALILGIQLEGVGLDEDDFDAKVMEVFDILGDSHINENKFVTGLSEWLTNQPRFFHRDSKVYKIKVLMMLQLQKTSEESKKNESWWNYVKAAFLVSLGTAVTVLLTQPLMESLQELSTAVNIPSFLVSYVVIPLALSSRQALKTVTSARQKTENAVSLTFSEIYGGVFMNNMMGLVIFLMLVYIRNISWDVSAEVLIVLINCTAMGVFASFSKKFPFWTSIVAYLMYPISLLLLFIFTEVLGWS</sequence>
<gene>
    <name evidence="11" type="ORF">Dsin_021064</name>
</gene>
<feature type="transmembrane region" description="Helical" evidence="8">
    <location>
        <begin position="528"/>
        <end position="548"/>
    </location>
</feature>
<dbReference type="InterPro" id="IPR004713">
    <property type="entry name" value="CaH_exchang"/>
</dbReference>
<dbReference type="GO" id="GO:0012505">
    <property type="term" value="C:endomembrane system"/>
    <property type="evidence" value="ECO:0007669"/>
    <property type="project" value="UniProtKB-SubCell"/>
</dbReference>
<name>A0AAE0ABL7_9ROSI</name>
<dbReference type="InterPro" id="IPR004837">
    <property type="entry name" value="NaCa_Exmemb"/>
</dbReference>
<evidence type="ECO:0000256" key="5">
    <source>
        <dbReference type="ARBA" id="ARBA00022989"/>
    </source>
</evidence>
<dbReference type="InterPro" id="IPR011992">
    <property type="entry name" value="EF-hand-dom_pair"/>
</dbReference>
<dbReference type="EMBL" id="JANJYJ010000006">
    <property type="protein sequence ID" value="KAK3207018.1"/>
    <property type="molecule type" value="Genomic_DNA"/>
</dbReference>
<feature type="transmembrane region" description="Helical" evidence="8">
    <location>
        <begin position="143"/>
        <end position="165"/>
    </location>
</feature>
<dbReference type="Gene3D" id="1.10.238.10">
    <property type="entry name" value="EF-hand"/>
    <property type="match status" value="1"/>
</dbReference>
<protein>
    <recommendedName>
        <fullName evidence="10">EF-hand domain-containing protein</fullName>
    </recommendedName>
</protein>
<dbReference type="Pfam" id="PF01699">
    <property type="entry name" value="Na_Ca_ex"/>
    <property type="match status" value="1"/>
</dbReference>
<evidence type="ECO:0000256" key="6">
    <source>
        <dbReference type="ARBA" id="ARBA00023065"/>
    </source>
</evidence>